<dbReference type="FunFam" id="2.60.20.10:FF:000002">
    <property type="entry name" value="Crystallin, beta B2"/>
    <property type="match status" value="1"/>
</dbReference>
<dbReference type="PRINTS" id="PR01367">
    <property type="entry name" value="BGCRYSTALLIN"/>
</dbReference>
<dbReference type="SMART" id="SM00247">
    <property type="entry name" value="XTALbg"/>
    <property type="match status" value="1"/>
</dbReference>
<organism evidence="6 7">
    <name type="scientific">Ictalurus punctatus</name>
    <name type="common">Channel catfish</name>
    <name type="synonym">Silurus punctatus</name>
    <dbReference type="NCBI Taxonomy" id="7998"/>
    <lineage>
        <taxon>Eukaryota</taxon>
        <taxon>Metazoa</taxon>
        <taxon>Chordata</taxon>
        <taxon>Craniata</taxon>
        <taxon>Vertebrata</taxon>
        <taxon>Euteleostomi</taxon>
        <taxon>Actinopterygii</taxon>
        <taxon>Neopterygii</taxon>
        <taxon>Teleostei</taxon>
        <taxon>Ostariophysi</taxon>
        <taxon>Siluriformes</taxon>
        <taxon>Ictaluridae</taxon>
        <taxon>Ictalurus</taxon>
    </lineage>
</organism>
<dbReference type="Gene3D" id="2.60.20.10">
    <property type="entry name" value="Crystallins"/>
    <property type="match status" value="1"/>
</dbReference>
<name>A0A2D0SX95_ICTPU</name>
<gene>
    <name evidence="7" type="primary">crybb1l3</name>
</gene>
<evidence type="ECO:0000313" key="7">
    <source>
        <dbReference type="RefSeq" id="XP_017346940.3"/>
    </source>
</evidence>
<sequence length="128" mass="15082">MSHTAVQGSIGSRSAMGMHTYKIYLFECENFQGRMMELNGECRNICDKGFDRVRSIRVECGPWVGYEQQDMRGEMFMLEKGEYPRWDTWSNSYRCDRFMSLRPVRMVGELGARECQLIFICIYTWSVV</sequence>
<proteinExistence type="inferred from homology"/>
<dbReference type="InterPro" id="IPR050252">
    <property type="entry name" value="Beta/Gamma-Crystallin"/>
</dbReference>
<keyword evidence="4" id="KW-0677">Repeat</keyword>
<evidence type="ECO:0000256" key="2">
    <source>
        <dbReference type="ARBA" id="ARBA00009646"/>
    </source>
</evidence>
<dbReference type="GO" id="GO:0005212">
    <property type="term" value="F:structural constituent of eye lens"/>
    <property type="evidence" value="ECO:0007669"/>
    <property type="project" value="UniProtKB-KW"/>
</dbReference>
<feature type="domain" description="Beta/gamma crystallin 'Greek key'" evidence="5">
    <location>
        <begin position="61"/>
        <end position="105"/>
    </location>
</feature>
<dbReference type="CTD" id="566891"/>
<dbReference type="GO" id="GO:0007601">
    <property type="term" value="P:visual perception"/>
    <property type="evidence" value="ECO:0007669"/>
    <property type="project" value="TreeGrafter"/>
</dbReference>
<reference evidence="7" key="2">
    <citation type="submission" date="2025-08" db="UniProtKB">
        <authorList>
            <consortium name="RefSeq"/>
        </authorList>
    </citation>
    <scope>IDENTIFICATION</scope>
    <source>
        <tissue evidence="7">Blood</tissue>
    </source>
</reference>
<evidence type="ECO:0000256" key="1">
    <source>
        <dbReference type="ARBA" id="ARBA00003689"/>
    </source>
</evidence>
<feature type="domain" description="Beta/gamma crystallin 'Greek key'" evidence="5">
    <location>
        <begin position="21"/>
        <end position="60"/>
    </location>
</feature>
<comment type="function">
    <text evidence="1">Crystallins are the dominant structural components of the vertebrate eye lens.</text>
</comment>
<comment type="similarity">
    <text evidence="2">Belongs to the beta/gamma-crystallin family.</text>
</comment>
<accession>A0A2D0SX95</accession>
<dbReference type="PANTHER" id="PTHR11818">
    <property type="entry name" value="BETA/GAMMA CRYSTALLIN"/>
    <property type="match status" value="1"/>
</dbReference>
<dbReference type="OrthoDB" id="8688215at2759"/>
<dbReference type="RefSeq" id="XP_017346940.3">
    <property type="nucleotide sequence ID" value="XM_017491451.3"/>
</dbReference>
<dbReference type="KEGG" id="ipu:108278233"/>
<dbReference type="Proteomes" id="UP000221080">
    <property type="component" value="Chromosome 17"/>
</dbReference>
<dbReference type="Pfam" id="PF00030">
    <property type="entry name" value="Crystall"/>
    <property type="match status" value="1"/>
</dbReference>
<dbReference type="GO" id="GO:0002088">
    <property type="term" value="P:lens development in camera-type eye"/>
    <property type="evidence" value="ECO:0007669"/>
    <property type="project" value="TreeGrafter"/>
</dbReference>
<dbReference type="AlphaFoldDB" id="A0A2D0SX95"/>
<evidence type="ECO:0000256" key="3">
    <source>
        <dbReference type="ARBA" id="ARBA00022613"/>
    </source>
</evidence>
<reference evidence="6" key="1">
    <citation type="journal article" date="2016" name="Nat. Commun.">
        <title>The channel catfish genome sequence provides insights into the evolution of scale formation in teleosts.</title>
        <authorList>
            <person name="Liu Z."/>
            <person name="Liu S."/>
            <person name="Yao J."/>
            <person name="Bao L."/>
            <person name="Zhang J."/>
            <person name="Li Y."/>
            <person name="Jiang C."/>
            <person name="Sun L."/>
            <person name="Wang R."/>
            <person name="Zhang Y."/>
            <person name="Zhou T."/>
            <person name="Zeng Q."/>
            <person name="Fu Q."/>
            <person name="Gao S."/>
            <person name="Li N."/>
            <person name="Koren S."/>
            <person name="Jiang Y."/>
            <person name="Zimin A."/>
            <person name="Xu P."/>
            <person name="Phillippy A.M."/>
            <person name="Geng X."/>
            <person name="Song L."/>
            <person name="Sun F."/>
            <person name="Li C."/>
            <person name="Wang X."/>
            <person name="Chen A."/>
            <person name="Jin Y."/>
            <person name="Yuan Z."/>
            <person name="Yang Y."/>
            <person name="Tan S."/>
            <person name="Peatman E."/>
            <person name="Lu J."/>
            <person name="Qin Z."/>
            <person name="Dunham R."/>
            <person name="Li Z."/>
            <person name="Sonstegard T."/>
            <person name="Feng J."/>
            <person name="Danzmann R.G."/>
            <person name="Schroeder S."/>
            <person name="Scheffler B."/>
            <person name="Duke M.V."/>
            <person name="Ballard L."/>
            <person name="Kucuktas H."/>
            <person name="Kaltenboeck L."/>
            <person name="Liu H."/>
            <person name="Armbruster J."/>
            <person name="Xie Y."/>
            <person name="Kirby M.L."/>
            <person name="Tian Y."/>
            <person name="Flanagan M.E."/>
            <person name="Mu W."/>
            <person name="Waldbieser G.C."/>
        </authorList>
    </citation>
    <scope>NUCLEOTIDE SEQUENCE [LARGE SCALE GENOMIC DNA]</scope>
    <source>
        <strain evidence="6">SDA103</strain>
    </source>
</reference>
<dbReference type="InterPro" id="IPR001064">
    <property type="entry name" value="Beta/gamma_crystallin"/>
</dbReference>
<dbReference type="SUPFAM" id="SSF49695">
    <property type="entry name" value="gamma-Crystallin-like"/>
    <property type="match status" value="1"/>
</dbReference>
<dbReference type="PROSITE" id="PS50915">
    <property type="entry name" value="CRYSTALLIN_BETA_GAMMA"/>
    <property type="match status" value="2"/>
</dbReference>
<evidence type="ECO:0000259" key="5">
    <source>
        <dbReference type="PROSITE" id="PS50915"/>
    </source>
</evidence>
<dbReference type="STRING" id="7998.ENSIPUP00000034707"/>
<evidence type="ECO:0000256" key="4">
    <source>
        <dbReference type="ARBA" id="ARBA00022737"/>
    </source>
</evidence>
<keyword evidence="6" id="KW-1185">Reference proteome</keyword>
<protein>
    <submittedName>
        <fullName evidence="7">Crystallin, beta B1, like 3</fullName>
    </submittedName>
</protein>
<dbReference type="GeneID" id="108278233"/>
<keyword evidence="3" id="KW-0273">Eye lens protein</keyword>
<dbReference type="InterPro" id="IPR011024">
    <property type="entry name" value="G_crystallin-like"/>
</dbReference>
<evidence type="ECO:0000313" key="6">
    <source>
        <dbReference type="Proteomes" id="UP000221080"/>
    </source>
</evidence>
<dbReference type="PANTHER" id="PTHR11818:SF21">
    <property type="entry name" value="CRYSTALLIN, BETA B1, LIKE 3"/>
    <property type="match status" value="1"/>
</dbReference>